<dbReference type="InterPro" id="IPR020094">
    <property type="entry name" value="TruA/RsuA/RluB/E/F_N"/>
</dbReference>
<name>A0ABP0RVJ3_9DINO</name>
<protein>
    <submittedName>
        <fullName evidence="2">tRNA pseudouridine synthase A (tRNA pseudouridine(38-40) synthase) (tRNA pseudouridylate synthase I) (tRNA-uridine isomerase I)</fullName>
    </submittedName>
</protein>
<evidence type="ECO:0000256" key="1">
    <source>
        <dbReference type="ARBA" id="ARBA00023235"/>
    </source>
</evidence>
<accession>A0ABP0RVJ3</accession>
<dbReference type="PANTHER" id="PTHR11142:SF0">
    <property type="entry name" value="TRNA PSEUDOURIDINE SYNTHASE-LIKE 1"/>
    <property type="match status" value="1"/>
</dbReference>
<keyword evidence="1 2" id="KW-0413">Isomerase</keyword>
<dbReference type="GO" id="GO:0016853">
    <property type="term" value="F:isomerase activity"/>
    <property type="evidence" value="ECO:0007669"/>
    <property type="project" value="UniProtKB-KW"/>
</dbReference>
<organism evidence="2 3">
    <name type="scientific">Durusdinium trenchii</name>
    <dbReference type="NCBI Taxonomy" id="1381693"/>
    <lineage>
        <taxon>Eukaryota</taxon>
        <taxon>Sar</taxon>
        <taxon>Alveolata</taxon>
        <taxon>Dinophyceae</taxon>
        <taxon>Suessiales</taxon>
        <taxon>Symbiodiniaceae</taxon>
        <taxon>Durusdinium</taxon>
    </lineage>
</organism>
<sequence length="438" mass="48993">MQAQAQRSQRLLTHVFQHRDRQAIQRLLRSSFSRFQAVARSGRRAREAVHRRRLLLLRQIFLSWSGWRQQRKMKDMETLASSGASFERFGATQTLSGSAVLFFGTALEASGAKNEDQCADGATAIESGVSAPDLSPPGDLGAWGPPQVAYDGSNFHGWQPLKGLRTVQGTLLDALKRSHPEHGREVGDALQLVGCSRTDRGVHAEAGDVIGRWLLVLVLVNAQVAHCELRHLEGLTGDVLRRRCNRRVLQVEQVDRSFHARRSALRKSYRYDLLLADEASPFEARYVWPVGGLDLQRLASAAGSLDGQELDCRTLTVNWRSSCKAGTEVYDEDYYGPLQKQLRCRVTLDPARPERVSLWVEAEAFLFRMVRVIATALVACAREPLELQVNDPESFAATMECIKSRCNLAPPNGLFLQSITYAESGQSEEHLSLWRPVF</sequence>
<dbReference type="Gene3D" id="3.30.70.660">
    <property type="entry name" value="Pseudouridine synthase I, catalytic domain, C-terminal subdomain"/>
    <property type="match status" value="1"/>
</dbReference>
<reference evidence="2 3" key="1">
    <citation type="submission" date="2024-02" db="EMBL/GenBank/DDBJ databases">
        <authorList>
            <person name="Chen Y."/>
            <person name="Shah S."/>
            <person name="Dougan E. K."/>
            <person name="Thang M."/>
            <person name="Chan C."/>
        </authorList>
    </citation>
    <scope>NUCLEOTIDE SEQUENCE [LARGE SCALE GENOMIC DNA]</scope>
</reference>
<evidence type="ECO:0000313" key="3">
    <source>
        <dbReference type="Proteomes" id="UP001642464"/>
    </source>
</evidence>
<evidence type="ECO:0000313" key="2">
    <source>
        <dbReference type="EMBL" id="CAK9104195.1"/>
    </source>
</evidence>
<comment type="caution">
    <text evidence="2">The sequence shown here is derived from an EMBL/GenBank/DDBJ whole genome shotgun (WGS) entry which is preliminary data.</text>
</comment>
<gene>
    <name evidence="2" type="ORF">SCF082_LOCUS48638</name>
</gene>
<dbReference type="InterPro" id="IPR020103">
    <property type="entry name" value="PsdUridine_synth_cat_dom_sf"/>
</dbReference>
<dbReference type="Proteomes" id="UP001642464">
    <property type="component" value="Unassembled WGS sequence"/>
</dbReference>
<dbReference type="InterPro" id="IPR020095">
    <property type="entry name" value="PsdUridine_synth_TruA_C"/>
</dbReference>
<dbReference type="Gene3D" id="3.30.70.580">
    <property type="entry name" value="Pseudouridine synthase I, catalytic domain, N-terminal subdomain"/>
    <property type="match status" value="1"/>
</dbReference>
<dbReference type="SUPFAM" id="SSF55120">
    <property type="entry name" value="Pseudouridine synthase"/>
    <property type="match status" value="1"/>
</dbReference>
<dbReference type="PANTHER" id="PTHR11142">
    <property type="entry name" value="PSEUDOURIDYLATE SYNTHASE"/>
    <property type="match status" value="1"/>
</dbReference>
<proteinExistence type="predicted"/>
<keyword evidence="3" id="KW-1185">Reference proteome</keyword>
<dbReference type="InterPro" id="IPR001406">
    <property type="entry name" value="PsdUridine_synth_TruA"/>
</dbReference>
<dbReference type="EMBL" id="CAXAMM010042328">
    <property type="protein sequence ID" value="CAK9104195.1"/>
    <property type="molecule type" value="Genomic_DNA"/>
</dbReference>